<dbReference type="AlphaFoldDB" id="A0AAV7WLJ6"/>
<protein>
    <submittedName>
        <fullName evidence="1">Uncharacterized protein</fullName>
    </submittedName>
</protein>
<evidence type="ECO:0000313" key="2">
    <source>
        <dbReference type="Proteomes" id="UP001066276"/>
    </source>
</evidence>
<reference evidence="1" key="1">
    <citation type="journal article" date="2022" name="bioRxiv">
        <title>Sequencing and chromosome-scale assembly of the giantPleurodeles waltlgenome.</title>
        <authorList>
            <person name="Brown T."/>
            <person name="Elewa A."/>
            <person name="Iarovenko S."/>
            <person name="Subramanian E."/>
            <person name="Araus A.J."/>
            <person name="Petzold A."/>
            <person name="Susuki M."/>
            <person name="Suzuki K.-i.T."/>
            <person name="Hayashi T."/>
            <person name="Toyoda A."/>
            <person name="Oliveira C."/>
            <person name="Osipova E."/>
            <person name="Leigh N.D."/>
            <person name="Simon A."/>
            <person name="Yun M.H."/>
        </authorList>
    </citation>
    <scope>NUCLEOTIDE SEQUENCE</scope>
    <source>
        <strain evidence="1">20211129_DDA</strain>
        <tissue evidence="1">Liver</tissue>
    </source>
</reference>
<dbReference type="EMBL" id="JANPWB010000001">
    <property type="protein sequence ID" value="KAJ1214034.1"/>
    <property type="molecule type" value="Genomic_DNA"/>
</dbReference>
<gene>
    <name evidence="1" type="ORF">NDU88_001662</name>
</gene>
<evidence type="ECO:0000313" key="1">
    <source>
        <dbReference type="EMBL" id="KAJ1214034.1"/>
    </source>
</evidence>
<organism evidence="1 2">
    <name type="scientific">Pleurodeles waltl</name>
    <name type="common">Iberian ribbed newt</name>
    <dbReference type="NCBI Taxonomy" id="8319"/>
    <lineage>
        <taxon>Eukaryota</taxon>
        <taxon>Metazoa</taxon>
        <taxon>Chordata</taxon>
        <taxon>Craniata</taxon>
        <taxon>Vertebrata</taxon>
        <taxon>Euteleostomi</taxon>
        <taxon>Amphibia</taxon>
        <taxon>Batrachia</taxon>
        <taxon>Caudata</taxon>
        <taxon>Salamandroidea</taxon>
        <taxon>Salamandridae</taxon>
        <taxon>Pleurodelinae</taxon>
        <taxon>Pleurodeles</taxon>
    </lineage>
</organism>
<keyword evidence="2" id="KW-1185">Reference proteome</keyword>
<proteinExistence type="predicted"/>
<comment type="caution">
    <text evidence="1">The sequence shown here is derived from an EMBL/GenBank/DDBJ whole genome shotgun (WGS) entry which is preliminary data.</text>
</comment>
<name>A0AAV7WLJ6_PLEWA</name>
<accession>A0AAV7WLJ6</accession>
<sequence length="125" mass="14789">MRKRMRRWLHPKKGVRLSKQNFDRSNSVKKTIVEVGDWVLIKRPNWMDGAGKLSKNMRIIKVFRNAVKTNDHQVWNLNRVVKCRRDPVKKLGDQDTAGKDVAKKIQKSSERKIKMPVYLKDHDLK</sequence>
<dbReference type="Proteomes" id="UP001066276">
    <property type="component" value="Chromosome 1_1"/>
</dbReference>